<evidence type="ECO:0000313" key="1">
    <source>
        <dbReference type="EMBL" id="KAK7504226.1"/>
    </source>
</evidence>
<sequence>MGKGFQTGATCYSVSRYGVGAWAISCTICRLAVVFMASEMANEATVEYKLLAVSNTRYASSLRSLRRNKLKLNAFHTKLEVCKLPRGHSHAGTAYRTTMAAKQWQENNATCVESGPRKYISARTCDSKTFCRKAISLPQQSTFFLLAKRSSAFVVHGCRRNNMRNRLQENRLAGMKMDEEGWG</sequence>
<gene>
    <name evidence="1" type="ORF">BaRGS_00004530</name>
</gene>
<evidence type="ECO:0000313" key="2">
    <source>
        <dbReference type="Proteomes" id="UP001519460"/>
    </source>
</evidence>
<proteinExistence type="predicted"/>
<reference evidence="1 2" key="1">
    <citation type="journal article" date="2023" name="Sci. Data">
        <title>Genome assembly of the Korean intertidal mud-creeper Batillaria attramentaria.</title>
        <authorList>
            <person name="Patra A.K."/>
            <person name="Ho P.T."/>
            <person name="Jun S."/>
            <person name="Lee S.J."/>
            <person name="Kim Y."/>
            <person name="Won Y.J."/>
        </authorList>
    </citation>
    <scope>NUCLEOTIDE SEQUENCE [LARGE SCALE GENOMIC DNA]</scope>
    <source>
        <strain evidence="1">Wonlab-2016</strain>
    </source>
</reference>
<keyword evidence="2" id="KW-1185">Reference proteome</keyword>
<accession>A0ABD0LYJ6</accession>
<protein>
    <submittedName>
        <fullName evidence="1">Uncharacterized protein</fullName>
    </submittedName>
</protein>
<comment type="caution">
    <text evidence="1">The sequence shown here is derived from an EMBL/GenBank/DDBJ whole genome shotgun (WGS) entry which is preliminary data.</text>
</comment>
<organism evidence="1 2">
    <name type="scientific">Batillaria attramentaria</name>
    <dbReference type="NCBI Taxonomy" id="370345"/>
    <lineage>
        <taxon>Eukaryota</taxon>
        <taxon>Metazoa</taxon>
        <taxon>Spiralia</taxon>
        <taxon>Lophotrochozoa</taxon>
        <taxon>Mollusca</taxon>
        <taxon>Gastropoda</taxon>
        <taxon>Caenogastropoda</taxon>
        <taxon>Sorbeoconcha</taxon>
        <taxon>Cerithioidea</taxon>
        <taxon>Batillariidae</taxon>
        <taxon>Batillaria</taxon>
    </lineage>
</organism>
<name>A0ABD0LYJ6_9CAEN</name>
<dbReference type="EMBL" id="JACVVK020000016">
    <property type="protein sequence ID" value="KAK7504226.1"/>
    <property type="molecule type" value="Genomic_DNA"/>
</dbReference>
<dbReference type="AlphaFoldDB" id="A0ABD0LYJ6"/>
<dbReference type="Proteomes" id="UP001519460">
    <property type="component" value="Unassembled WGS sequence"/>
</dbReference>